<protein>
    <submittedName>
        <fullName evidence="3">Uncharacterized protein</fullName>
    </submittedName>
</protein>
<proteinExistence type="predicted"/>
<name>A0A915PXB3_9BILA</name>
<dbReference type="Proteomes" id="UP000887581">
    <property type="component" value="Unplaced"/>
</dbReference>
<feature type="region of interest" description="Disordered" evidence="1">
    <location>
        <begin position="151"/>
        <end position="175"/>
    </location>
</feature>
<keyword evidence="2" id="KW-1185">Reference proteome</keyword>
<evidence type="ECO:0000313" key="2">
    <source>
        <dbReference type="Proteomes" id="UP000887581"/>
    </source>
</evidence>
<evidence type="ECO:0000313" key="3">
    <source>
        <dbReference type="WBParaSite" id="sdigi.contig55.g3110.t1"/>
    </source>
</evidence>
<accession>A0A915PXB3</accession>
<reference evidence="3" key="1">
    <citation type="submission" date="2022-11" db="UniProtKB">
        <authorList>
            <consortium name="WormBaseParasite"/>
        </authorList>
    </citation>
    <scope>IDENTIFICATION</scope>
</reference>
<dbReference type="AlphaFoldDB" id="A0A915PXB3"/>
<feature type="compositionally biased region" description="Low complexity" evidence="1">
    <location>
        <begin position="162"/>
        <end position="175"/>
    </location>
</feature>
<sequence>MVASYVFPHGATSPTTEATLILSSSPSSAAAVEKIKQRQQAAMLDAWLAMHGDNLYPCREEKERLAKDMSMTYIQRERGCKWSHKFVDFMIRNVWYCLSRADCMHQMGWCYCKMFCVCFDGMLLLRRIVVYSYEELYKYVNRWFANRRRKQTKRRKTETESPRSLTLSSSSTSVVPANRHNALTGLLESEQNRNWLTSSPG</sequence>
<dbReference type="Gene3D" id="1.10.10.60">
    <property type="entry name" value="Homeodomain-like"/>
    <property type="match status" value="1"/>
</dbReference>
<dbReference type="WBParaSite" id="sdigi.contig55.g3110.t1">
    <property type="protein sequence ID" value="sdigi.contig55.g3110.t1"/>
    <property type="gene ID" value="sdigi.contig55.g3110"/>
</dbReference>
<organism evidence="2 3">
    <name type="scientific">Setaria digitata</name>
    <dbReference type="NCBI Taxonomy" id="48799"/>
    <lineage>
        <taxon>Eukaryota</taxon>
        <taxon>Metazoa</taxon>
        <taxon>Ecdysozoa</taxon>
        <taxon>Nematoda</taxon>
        <taxon>Chromadorea</taxon>
        <taxon>Rhabditida</taxon>
        <taxon>Spirurina</taxon>
        <taxon>Spiruromorpha</taxon>
        <taxon>Filarioidea</taxon>
        <taxon>Setariidae</taxon>
        <taxon>Setaria</taxon>
    </lineage>
</organism>
<evidence type="ECO:0000256" key="1">
    <source>
        <dbReference type="SAM" id="MobiDB-lite"/>
    </source>
</evidence>